<dbReference type="InterPro" id="IPR039532">
    <property type="entry name" value="TetR_C_Firmicutes"/>
</dbReference>
<dbReference type="Proteomes" id="UP000247790">
    <property type="component" value="Unassembled WGS sequence"/>
</dbReference>
<dbReference type="EMBL" id="QJSW01000001">
    <property type="protein sequence ID" value="PYE52296.1"/>
    <property type="molecule type" value="Genomic_DNA"/>
</dbReference>
<dbReference type="EMBL" id="CP054614">
    <property type="protein sequence ID" value="QKS59581.1"/>
    <property type="molecule type" value="Genomic_DNA"/>
</dbReference>
<evidence type="ECO:0000313" key="7">
    <source>
        <dbReference type="Proteomes" id="UP000509327"/>
    </source>
</evidence>
<dbReference type="Pfam" id="PF14278">
    <property type="entry name" value="TetR_C_8"/>
    <property type="match status" value="1"/>
</dbReference>
<accession>A0A2V4VEX7</accession>
<feature type="DNA-binding region" description="H-T-H motif" evidence="2">
    <location>
        <begin position="31"/>
        <end position="50"/>
    </location>
</feature>
<dbReference type="GO" id="GO:0003677">
    <property type="term" value="F:DNA binding"/>
    <property type="evidence" value="ECO:0007669"/>
    <property type="project" value="UniProtKB-UniRule"/>
</dbReference>
<evidence type="ECO:0000256" key="2">
    <source>
        <dbReference type="PROSITE-ProRule" id="PRU00335"/>
    </source>
</evidence>
<dbReference type="AlphaFoldDB" id="A0A2V4VEX7"/>
<dbReference type="Proteomes" id="UP000509327">
    <property type="component" value="Chromosome"/>
</dbReference>
<dbReference type="OrthoDB" id="9810250at2"/>
<evidence type="ECO:0000256" key="1">
    <source>
        <dbReference type="ARBA" id="ARBA00023125"/>
    </source>
</evidence>
<dbReference type="InterPro" id="IPR001647">
    <property type="entry name" value="HTH_TetR"/>
</dbReference>
<proteinExistence type="predicted"/>
<name>A0A2V4VEX7_PAEBA</name>
<dbReference type="PANTHER" id="PTHR43479">
    <property type="entry name" value="ACREF/ENVCD OPERON REPRESSOR-RELATED"/>
    <property type="match status" value="1"/>
</dbReference>
<reference evidence="5 7" key="2">
    <citation type="submission" date="2020-06" db="EMBL/GenBank/DDBJ databases">
        <title>Complete genome of Paenibacillus barcinonensis KACC11450.</title>
        <authorList>
            <person name="Kim M."/>
            <person name="Park Y.-J."/>
            <person name="Shin J.-H."/>
        </authorList>
    </citation>
    <scope>NUCLEOTIDE SEQUENCE [LARGE SCALE GENOMIC DNA]</scope>
    <source>
        <strain evidence="5 7">KACC11450</strain>
    </source>
</reference>
<dbReference type="RefSeq" id="WP_110893320.1">
    <property type="nucleotide sequence ID" value="NZ_CP054614.1"/>
</dbReference>
<keyword evidence="1 2" id="KW-0238">DNA-binding</keyword>
<dbReference type="Pfam" id="PF00440">
    <property type="entry name" value="TetR_N"/>
    <property type="match status" value="1"/>
</dbReference>
<evidence type="ECO:0000313" key="6">
    <source>
        <dbReference type="Proteomes" id="UP000247790"/>
    </source>
</evidence>
<gene>
    <name evidence="4" type="ORF">DFQ00_101229</name>
    <name evidence="5" type="ORF">HUB98_27500</name>
</gene>
<evidence type="ECO:0000313" key="5">
    <source>
        <dbReference type="EMBL" id="QKS59581.1"/>
    </source>
</evidence>
<evidence type="ECO:0000259" key="3">
    <source>
        <dbReference type="PROSITE" id="PS50977"/>
    </source>
</evidence>
<dbReference type="Gene3D" id="1.10.357.10">
    <property type="entry name" value="Tetracycline Repressor, domain 2"/>
    <property type="match status" value="1"/>
</dbReference>
<protein>
    <submittedName>
        <fullName evidence="4">TetR family transcriptional regulator</fullName>
    </submittedName>
    <submittedName>
        <fullName evidence="5">TetR/AcrR family transcriptional regulator</fullName>
    </submittedName>
</protein>
<keyword evidence="7" id="KW-1185">Reference proteome</keyword>
<dbReference type="SUPFAM" id="SSF46689">
    <property type="entry name" value="Homeodomain-like"/>
    <property type="match status" value="1"/>
</dbReference>
<dbReference type="InterPro" id="IPR050624">
    <property type="entry name" value="HTH-type_Tx_Regulator"/>
</dbReference>
<feature type="domain" description="HTH tetR-type" evidence="3">
    <location>
        <begin position="8"/>
        <end position="68"/>
    </location>
</feature>
<sequence>MRENIGVARTKNALKAALLSLLHEKELREITITQITSAAGYARGSFYFHYQYKEELLDELIDDTIRGFTTSFKEPYERRRHEFNLMNISYPTVTIFEYIHKNASAFRLFFTRSNMGFQEKLAQAIQAIYIQDMELLFPAIPEHINRDIITHHHVYLLLSFIAFWIKSNFKYSPQYMTEQMLEIAKLNSVSHKNKPLET</sequence>
<organism evidence="4 6">
    <name type="scientific">Paenibacillus barcinonensis</name>
    <dbReference type="NCBI Taxonomy" id="198119"/>
    <lineage>
        <taxon>Bacteria</taxon>
        <taxon>Bacillati</taxon>
        <taxon>Bacillota</taxon>
        <taxon>Bacilli</taxon>
        <taxon>Bacillales</taxon>
        <taxon>Paenibacillaceae</taxon>
        <taxon>Paenibacillus</taxon>
    </lineage>
</organism>
<dbReference type="PROSITE" id="PS50977">
    <property type="entry name" value="HTH_TETR_2"/>
    <property type="match status" value="1"/>
</dbReference>
<reference evidence="4 6" key="1">
    <citation type="submission" date="2018-06" db="EMBL/GenBank/DDBJ databases">
        <title>Genomic Encyclopedia of Type Strains, Phase III (KMG-III): the genomes of soil and plant-associated and newly described type strains.</title>
        <authorList>
            <person name="Whitman W."/>
        </authorList>
    </citation>
    <scope>NUCLEOTIDE SEQUENCE [LARGE SCALE GENOMIC DNA]</scope>
    <source>
        <strain evidence="4 6">CECT 7022</strain>
    </source>
</reference>
<dbReference type="PANTHER" id="PTHR43479:SF7">
    <property type="entry name" value="TETR-FAMILY TRANSCRIPTIONAL REGULATOR"/>
    <property type="match status" value="1"/>
</dbReference>
<dbReference type="InterPro" id="IPR009057">
    <property type="entry name" value="Homeodomain-like_sf"/>
</dbReference>
<evidence type="ECO:0000313" key="4">
    <source>
        <dbReference type="EMBL" id="PYE52296.1"/>
    </source>
</evidence>